<dbReference type="InterPro" id="IPR029032">
    <property type="entry name" value="AhpD-like"/>
</dbReference>
<dbReference type="RefSeq" id="WP_146817964.1">
    <property type="nucleotide sequence ID" value="NZ_BJYD01000028.1"/>
</dbReference>
<proteinExistence type="predicted"/>
<dbReference type="InterPro" id="IPR003779">
    <property type="entry name" value="CMD-like"/>
</dbReference>
<sequence>MKNHAEETLHDYRHGIEELTSYLPEATKEYNRFTGAFFEDGEVDRKHKHLMALAISVKDGDEASITYHMDQCVALGCSDQQIYETMGVAAAYGGGSAMSQAVTVGIRTLKEFRERS</sequence>
<evidence type="ECO:0000259" key="1">
    <source>
        <dbReference type="Pfam" id="PF02627"/>
    </source>
</evidence>
<keyword evidence="3" id="KW-1185">Reference proteome</keyword>
<dbReference type="GO" id="GO:0003677">
    <property type="term" value="F:DNA binding"/>
    <property type="evidence" value="ECO:0007669"/>
    <property type="project" value="UniProtKB-KW"/>
</dbReference>
<dbReference type="PANTHER" id="PTHR33930:SF2">
    <property type="entry name" value="BLR3452 PROTEIN"/>
    <property type="match status" value="1"/>
</dbReference>
<evidence type="ECO:0000313" key="2">
    <source>
        <dbReference type="EMBL" id="GEN54900.1"/>
    </source>
</evidence>
<dbReference type="AlphaFoldDB" id="A0A511WUQ7"/>
<comment type="caution">
    <text evidence="2">The sequence shown here is derived from an EMBL/GenBank/DDBJ whole genome shotgun (WGS) entry which is preliminary data.</text>
</comment>
<protein>
    <submittedName>
        <fullName evidence="2">DNA-binding protein</fullName>
    </submittedName>
</protein>
<dbReference type="SUPFAM" id="SSF69118">
    <property type="entry name" value="AhpD-like"/>
    <property type="match status" value="1"/>
</dbReference>
<dbReference type="Gene3D" id="1.20.1290.10">
    <property type="entry name" value="AhpD-like"/>
    <property type="match status" value="1"/>
</dbReference>
<dbReference type="OrthoDB" id="1683318at2"/>
<dbReference type="PANTHER" id="PTHR33930">
    <property type="entry name" value="ALKYL HYDROPEROXIDE REDUCTASE AHPD"/>
    <property type="match status" value="1"/>
</dbReference>
<keyword evidence="2" id="KW-0238">DNA-binding</keyword>
<dbReference type="Pfam" id="PF02627">
    <property type="entry name" value="CMD"/>
    <property type="match status" value="1"/>
</dbReference>
<feature type="domain" description="Carboxymuconolactone decarboxylase-like" evidence="1">
    <location>
        <begin position="24"/>
        <end position="103"/>
    </location>
</feature>
<dbReference type="GO" id="GO:0051920">
    <property type="term" value="F:peroxiredoxin activity"/>
    <property type="evidence" value="ECO:0007669"/>
    <property type="project" value="InterPro"/>
</dbReference>
<organism evidence="2 3">
    <name type="scientific">Halobacillus faecis</name>
    <dbReference type="NCBI Taxonomy" id="360184"/>
    <lineage>
        <taxon>Bacteria</taxon>
        <taxon>Bacillati</taxon>
        <taxon>Bacillota</taxon>
        <taxon>Bacilli</taxon>
        <taxon>Bacillales</taxon>
        <taxon>Bacillaceae</taxon>
        <taxon>Halobacillus</taxon>
    </lineage>
</organism>
<gene>
    <name evidence="2" type="ORF">HFA01_31620</name>
</gene>
<accession>A0A511WUQ7</accession>
<dbReference type="EMBL" id="BJYD01000028">
    <property type="protein sequence ID" value="GEN54900.1"/>
    <property type="molecule type" value="Genomic_DNA"/>
</dbReference>
<reference evidence="2 3" key="1">
    <citation type="submission" date="2019-07" db="EMBL/GenBank/DDBJ databases">
        <title>Whole genome shotgun sequence of Halobacillus faecis NBRC 103569.</title>
        <authorList>
            <person name="Hosoyama A."/>
            <person name="Uohara A."/>
            <person name="Ohji S."/>
            <person name="Ichikawa N."/>
        </authorList>
    </citation>
    <scope>NUCLEOTIDE SEQUENCE [LARGE SCALE GENOMIC DNA]</scope>
    <source>
        <strain evidence="2 3">NBRC 103569</strain>
    </source>
</reference>
<dbReference type="Proteomes" id="UP000321886">
    <property type="component" value="Unassembled WGS sequence"/>
</dbReference>
<evidence type="ECO:0000313" key="3">
    <source>
        <dbReference type="Proteomes" id="UP000321886"/>
    </source>
</evidence>
<name>A0A511WUQ7_9BACI</name>